<dbReference type="GO" id="GO:0009318">
    <property type="term" value="C:exodeoxyribonuclease VII complex"/>
    <property type="evidence" value="ECO:0007669"/>
    <property type="project" value="UniProtKB-UniRule"/>
</dbReference>
<keyword evidence="1 5" id="KW-0963">Cytoplasm</keyword>
<dbReference type="Pfam" id="PF02601">
    <property type="entry name" value="Exonuc_VII_L"/>
    <property type="match status" value="1"/>
</dbReference>
<reference evidence="9 10" key="1">
    <citation type="submission" date="2015-01" db="EMBL/GenBank/DDBJ databases">
        <title>Desulfovibrio sp. JC271 draft genome sequence.</title>
        <authorList>
            <person name="Shivani Y."/>
            <person name="Subhash Y."/>
            <person name="Sasikala C."/>
            <person name="Ramana C.V."/>
        </authorList>
    </citation>
    <scope>NUCLEOTIDE SEQUENCE [LARGE SCALE GENOMIC DNA]</scope>
    <source>
        <strain evidence="9 10">JC271</strain>
    </source>
</reference>
<dbReference type="NCBIfam" id="TIGR00237">
    <property type="entry name" value="xseA"/>
    <property type="match status" value="1"/>
</dbReference>
<dbReference type="STRING" id="1560234.SP90_00755"/>
<gene>
    <name evidence="5" type="primary">xseA</name>
    <name evidence="9" type="ORF">SP90_00755</name>
</gene>
<evidence type="ECO:0000256" key="3">
    <source>
        <dbReference type="ARBA" id="ARBA00022801"/>
    </source>
</evidence>
<evidence type="ECO:0000256" key="4">
    <source>
        <dbReference type="ARBA" id="ARBA00022839"/>
    </source>
</evidence>
<evidence type="ECO:0000313" key="9">
    <source>
        <dbReference type="EMBL" id="OBQ57610.1"/>
    </source>
</evidence>
<accession>A0A1B7XQ14</accession>
<dbReference type="InterPro" id="IPR020579">
    <property type="entry name" value="Exonuc_VII_lsu_C"/>
</dbReference>
<sequence length="465" mass="51595">MSKILTVRELTDALKKTLEGAFPFVWVRGQVSNLSRPASGHMYFSLKDADAVLNCVWFKGNQRGDERFDPLTGEVFEDGPRPSLARTMQNGTEIMCAGRLNVYPPRGSYQLVVELAQDVGLGKLFMEFEELKKKLSAKGFFDSMRKRKLPYHPEKVAVITAPSGAAIQDFLRISGSRGWGAQIKIYPALVQGDLAAGELAAQMDRVNADGWADVIVLIRGGGSIEDLWAFNDETLAENIFGSRIPVIAGVGHEVDTTIADMTADVRAATPSHAAQLLWPERSMLVQSLDELEIRLAQRIEQQLGGKEHSLNTLERGLGWLSPVQRLNRIDEQFMGLTERLDRALTLKFEQAERTVQYGEERIRRAFGEEAITYQLQKIHSLENRVQWAGETLLAAAERKLDRASIMLESLDPAKPLERGYSLVQKADGSFVRSVEDVAQGEHLNVMVADGSVGVQVETVEKGSEV</sequence>
<dbReference type="GO" id="GO:0005737">
    <property type="term" value="C:cytoplasm"/>
    <property type="evidence" value="ECO:0007669"/>
    <property type="project" value="UniProtKB-SubCell"/>
</dbReference>
<keyword evidence="10" id="KW-1185">Reference proteome</keyword>
<keyword evidence="3 5" id="KW-0378">Hydrolase</keyword>
<dbReference type="InterPro" id="IPR025824">
    <property type="entry name" value="OB-fold_nuc-bd_dom"/>
</dbReference>
<evidence type="ECO:0000313" key="10">
    <source>
        <dbReference type="Proteomes" id="UP000091979"/>
    </source>
</evidence>
<comment type="catalytic activity">
    <reaction evidence="5 6">
        <text>Exonucleolytic cleavage in either 5'- to 3'- or 3'- to 5'-direction to yield nucleoside 5'-phosphates.</text>
        <dbReference type="EC" id="3.1.11.6"/>
    </reaction>
</comment>
<evidence type="ECO:0000256" key="5">
    <source>
        <dbReference type="HAMAP-Rule" id="MF_00378"/>
    </source>
</evidence>
<dbReference type="RefSeq" id="WP_066851564.1">
    <property type="nucleotide sequence ID" value="NZ_JXMS01000001.1"/>
</dbReference>
<evidence type="ECO:0000256" key="2">
    <source>
        <dbReference type="ARBA" id="ARBA00022722"/>
    </source>
</evidence>
<comment type="caution">
    <text evidence="9">The sequence shown here is derived from an EMBL/GenBank/DDBJ whole genome shotgun (WGS) entry which is preliminary data.</text>
</comment>
<dbReference type="HAMAP" id="MF_00378">
    <property type="entry name" value="Exonuc_7_L"/>
    <property type="match status" value="1"/>
</dbReference>
<dbReference type="CDD" id="cd04489">
    <property type="entry name" value="ExoVII_LU_OBF"/>
    <property type="match status" value="1"/>
</dbReference>
<dbReference type="PANTHER" id="PTHR30008:SF0">
    <property type="entry name" value="EXODEOXYRIBONUCLEASE 7 LARGE SUBUNIT"/>
    <property type="match status" value="1"/>
</dbReference>
<keyword evidence="2 5" id="KW-0540">Nuclease</keyword>
<dbReference type="GO" id="GO:0008855">
    <property type="term" value="F:exodeoxyribonuclease VII activity"/>
    <property type="evidence" value="ECO:0007669"/>
    <property type="project" value="UniProtKB-UniRule"/>
</dbReference>
<evidence type="ECO:0000256" key="6">
    <source>
        <dbReference type="RuleBase" id="RU004355"/>
    </source>
</evidence>
<dbReference type="OrthoDB" id="9802795at2"/>
<dbReference type="InterPro" id="IPR003753">
    <property type="entry name" value="Exonuc_VII_L"/>
</dbReference>
<feature type="domain" description="OB-fold nucleic acid binding" evidence="8">
    <location>
        <begin position="5"/>
        <end position="114"/>
    </location>
</feature>
<evidence type="ECO:0000256" key="1">
    <source>
        <dbReference type="ARBA" id="ARBA00022490"/>
    </source>
</evidence>
<name>A0A1B7XQ14_9BACT</name>
<protein>
    <recommendedName>
        <fullName evidence="5">Exodeoxyribonuclease 7 large subunit</fullName>
        <ecNumber evidence="5">3.1.11.6</ecNumber>
    </recommendedName>
    <alternativeName>
        <fullName evidence="5">Exodeoxyribonuclease VII large subunit</fullName>
        <shortName evidence="5">Exonuclease VII large subunit</shortName>
    </alternativeName>
</protein>
<dbReference type="GO" id="GO:0003676">
    <property type="term" value="F:nucleic acid binding"/>
    <property type="evidence" value="ECO:0007669"/>
    <property type="project" value="InterPro"/>
</dbReference>
<dbReference type="AlphaFoldDB" id="A0A1B7XQ14"/>
<dbReference type="Pfam" id="PF13742">
    <property type="entry name" value="tRNA_anti_2"/>
    <property type="match status" value="1"/>
</dbReference>
<dbReference type="PATRIC" id="fig|1560234.3.peg.161"/>
<feature type="domain" description="Exonuclease VII large subunit C-terminal" evidence="7">
    <location>
        <begin position="141"/>
        <end position="454"/>
    </location>
</feature>
<dbReference type="EC" id="3.1.11.6" evidence="5"/>
<dbReference type="PANTHER" id="PTHR30008">
    <property type="entry name" value="EXODEOXYRIBONUCLEASE 7 LARGE SUBUNIT"/>
    <property type="match status" value="1"/>
</dbReference>
<proteinExistence type="inferred from homology"/>
<comment type="function">
    <text evidence="5">Bidirectionally degrades single-stranded DNA into large acid-insoluble oligonucleotides, which are then degraded further into small acid-soluble oligonucleotides.</text>
</comment>
<keyword evidence="4 5" id="KW-0269">Exonuclease</keyword>
<comment type="subcellular location">
    <subcellularLocation>
        <location evidence="5 6">Cytoplasm</location>
    </subcellularLocation>
</comment>
<organism evidence="9 10">
    <name type="scientific">Halodesulfovibrio spirochaetisodalis</name>
    <dbReference type="NCBI Taxonomy" id="1560234"/>
    <lineage>
        <taxon>Bacteria</taxon>
        <taxon>Pseudomonadati</taxon>
        <taxon>Thermodesulfobacteriota</taxon>
        <taxon>Desulfovibrionia</taxon>
        <taxon>Desulfovibrionales</taxon>
        <taxon>Desulfovibrionaceae</taxon>
        <taxon>Halodesulfovibrio</taxon>
    </lineage>
</organism>
<evidence type="ECO:0000259" key="7">
    <source>
        <dbReference type="Pfam" id="PF02601"/>
    </source>
</evidence>
<comment type="similarity">
    <text evidence="5 6">Belongs to the XseA family.</text>
</comment>
<dbReference type="GO" id="GO:0006308">
    <property type="term" value="P:DNA catabolic process"/>
    <property type="evidence" value="ECO:0007669"/>
    <property type="project" value="UniProtKB-UniRule"/>
</dbReference>
<dbReference type="EMBL" id="JXMS01000001">
    <property type="protein sequence ID" value="OBQ57610.1"/>
    <property type="molecule type" value="Genomic_DNA"/>
</dbReference>
<dbReference type="Proteomes" id="UP000091979">
    <property type="component" value="Unassembled WGS sequence"/>
</dbReference>
<evidence type="ECO:0000259" key="8">
    <source>
        <dbReference type="Pfam" id="PF13742"/>
    </source>
</evidence>
<comment type="subunit">
    <text evidence="5">Heterooligomer composed of large and small subunits.</text>
</comment>